<dbReference type="PROSITE" id="PS50975">
    <property type="entry name" value="ATP_GRASP"/>
    <property type="match status" value="1"/>
</dbReference>
<organism evidence="1 2">
    <name type="scientific">Micromonospora endophytica</name>
    <dbReference type="NCBI Taxonomy" id="515350"/>
    <lineage>
        <taxon>Bacteria</taxon>
        <taxon>Bacillati</taxon>
        <taxon>Actinomycetota</taxon>
        <taxon>Actinomycetes</taxon>
        <taxon>Micromonosporales</taxon>
        <taxon>Micromonosporaceae</taxon>
        <taxon>Micromonospora</taxon>
    </lineage>
</organism>
<dbReference type="Gene3D" id="3.30.470.20">
    <property type="entry name" value="ATP-grasp fold, B domain"/>
    <property type="match status" value="1"/>
</dbReference>
<accession>A0A2W2CNU6</accession>
<dbReference type="SUPFAM" id="SSF56059">
    <property type="entry name" value="Glutathione synthetase ATP-binding domain-like"/>
    <property type="match status" value="1"/>
</dbReference>
<dbReference type="GO" id="GO:0016874">
    <property type="term" value="F:ligase activity"/>
    <property type="evidence" value="ECO:0007669"/>
    <property type="project" value="UniProtKB-KW"/>
</dbReference>
<dbReference type="Pfam" id="PF13535">
    <property type="entry name" value="ATP-grasp_4"/>
    <property type="match status" value="1"/>
</dbReference>
<keyword evidence="2" id="KW-1185">Reference proteome</keyword>
<dbReference type="InterPro" id="IPR011761">
    <property type="entry name" value="ATP-grasp"/>
</dbReference>
<dbReference type="Pfam" id="PF18603">
    <property type="entry name" value="LAL_C2"/>
    <property type="match status" value="1"/>
</dbReference>
<evidence type="ECO:0000313" key="2">
    <source>
        <dbReference type="Proteomes" id="UP000248627"/>
    </source>
</evidence>
<dbReference type="PANTHER" id="PTHR43585:SF2">
    <property type="entry name" value="ATP-GRASP ENZYME FSQD"/>
    <property type="match status" value="1"/>
</dbReference>
<sequence>MGHVLLVESWVGAMSTLLPRAIREAGHRFTFLTRNLHHYLRQGVGEDVHPLLTADNVITAETNDLDTLRHQVQRLHEVLRFDGVITSCDYYLSTAAQLAAQLDLPGARPEAVECAYRKDLARQRMQAAGLPGPAFAITEDWPGTEAAARRLGFPLVVKPVDLCAGMFVRLVADRTQLREAFDALGDFPVNARGQQRSSLVLLEEVLVGPEVSVETVTIDRATTVLGVTDKSLAGEPWFVETGHMFPAALDAATATAVCDMAVAALAAVGFDRGVAHTELRLTAAGPRVVEINPRPAGNQITELVRRATGVDLPMVFAQLALGEQPDLGVADTGVRSAAISFLLPPRAGTVAGIDGSAALTAAPDVVDWAVKPAGHRTADAVSNNNYLGHVMTVDTVGHGARARAEELVAGLGVRYADDMAGALA</sequence>
<dbReference type="InterPro" id="IPR040570">
    <property type="entry name" value="LAL_C2"/>
</dbReference>
<dbReference type="SMART" id="SM01209">
    <property type="entry name" value="GARS_A"/>
    <property type="match status" value="1"/>
</dbReference>
<comment type="caution">
    <text evidence="1">The sequence shown here is derived from an EMBL/GenBank/DDBJ whole genome shotgun (WGS) entry which is preliminary data.</text>
</comment>
<dbReference type="PANTHER" id="PTHR43585">
    <property type="entry name" value="FUMIPYRROLE BIOSYNTHESIS PROTEIN C"/>
    <property type="match status" value="1"/>
</dbReference>
<dbReference type="GO" id="GO:0005524">
    <property type="term" value="F:ATP binding"/>
    <property type="evidence" value="ECO:0007669"/>
    <property type="project" value="UniProtKB-UniRule"/>
</dbReference>
<dbReference type="Proteomes" id="UP000248627">
    <property type="component" value="Unassembled WGS sequence"/>
</dbReference>
<proteinExistence type="predicted"/>
<keyword evidence="1" id="KW-0436">Ligase</keyword>
<dbReference type="InterPro" id="IPR041472">
    <property type="entry name" value="BL00235/CARNS1_N"/>
</dbReference>
<dbReference type="AlphaFoldDB" id="A0A2W2CNU6"/>
<evidence type="ECO:0000313" key="1">
    <source>
        <dbReference type="EMBL" id="PZG01176.1"/>
    </source>
</evidence>
<dbReference type="EMBL" id="POTX01000001">
    <property type="protein sequence ID" value="PZG01176.1"/>
    <property type="molecule type" value="Genomic_DNA"/>
</dbReference>
<dbReference type="GO" id="GO:0046872">
    <property type="term" value="F:metal ion binding"/>
    <property type="evidence" value="ECO:0007669"/>
    <property type="project" value="InterPro"/>
</dbReference>
<gene>
    <name evidence="1" type="ORF">C1I93_00215</name>
</gene>
<dbReference type="OrthoDB" id="24041at2"/>
<name>A0A2W2CNU6_9ACTN</name>
<dbReference type="Pfam" id="PF18130">
    <property type="entry name" value="ATPgrasp_N"/>
    <property type="match status" value="1"/>
</dbReference>
<dbReference type="Gene3D" id="3.40.50.20">
    <property type="match status" value="1"/>
</dbReference>
<protein>
    <submittedName>
        <fullName evidence="1">Carboxylate--amine ligase</fullName>
    </submittedName>
</protein>
<reference evidence="1 2" key="1">
    <citation type="submission" date="2018-01" db="EMBL/GenBank/DDBJ databases">
        <title>Draft genome sequence of Jishengella endophytica.</title>
        <authorList>
            <person name="Sahin N."/>
            <person name="Ay H."/>
            <person name="Saygin H."/>
        </authorList>
    </citation>
    <scope>NUCLEOTIDE SEQUENCE [LARGE SCALE GENOMIC DNA]</scope>
    <source>
        <strain evidence="1 2">DSM 45430</strain>
    </source>
</reference>
<dbReference type="InterPro" id="IPR052032">
    <property type="entry name" value="ATP-dep_AA_Ligase"/>
</dbReference>